<sequence>MLTRARAGVCKPNPRYAHTVSTAAISPIPKSARAALQDPNWFAAMQAEFDALRANETWALVPRPAGVNVVSGKWVFRHKLNPDGSLDRYKARWVVRGFSQFPGIDFGDTFSPVVKPATIRTVLSIIASKNWPAHQLDVSNAFLHGHLQEQVFAQQPVGFVDPARPHHVCSLSKSLYGLKQAPRAWFFRFTGHIKTLGFTATQSDSSLFVLRRGAETAFLLLYVHDMVLTASADALLRAIIAQLQQEFKIKDMGPLPSFLAWMSNVLPLGSFSAKVNMLKMCLNALAWQIASCCQPLLIRSLSYLPRMEIFSQILHIIAALQGLYNT</sequence>
<proteinExistence type="predicted"/>
<evidence type="ECO:0000259" key="1">
    <source>
        <dbReference type="Pfam" id="PF07727"/>
    </source>
</evidence>
<dbReference type="InterPro" id="IPR013103">
    <property type="entry name" value="RVT_2"/>
</dbReference>
<evidence type="ECO:0000313" key="2">
    <source>
        <dbReference type="EMBL" id="RLN16196.1"/>
    </source>
</evidence>
<dbReference type="Pfam" id="PF07727">
    <property type="entry name" value="RVT_2"/>
    <property type="match status" value="1"/>
</dbReference>
<dbReference type="OrthoDB" id="1930494at2759"/>
<protein>
    <recommendedName>
        <fullName evidence="1">Reverse transcriptase Ty1/copia-type domain-containing protein</fullName>
    </recommendedName>
</protein>
<name>A0A3L6S8B1_PANMI</name>
<evidence type="ECO:0000313" key="3">
    <source>
        <dbReference type="Proteomes" id="UP000275267"/>
    </source>
</evidence>
<feature type="domain" description="Reverse transcriptase Ty1/copia-type" evidence="1">
    <location>
        <begin position="55"/>
        <end position="260"/>
    </location>
</feature>
<dbReference type="EMBL" id="PQIB02000005">
    <property type="protein sequence ID" value="RLN16196.1"/>
    <property type="molecule type" value="Genomic_DNA"/>
</dbReference>
<organism evidence="2 3">
    <name type="scientific">Panicum miliaceum</name>
    <name type="common">Proso millet</name>
    <name type="synonym">Broomcorn millet</name>
    <dbReference type="NCBI Taxonomy" id="4540"/>
    <lineage>
        <taxon>Eukaryota</taxon>
        <taxon>Viridiplantae</taxon>
        <taxon>Streptophyta</taxon>
        <taxon>Embryophyta</taxon>
        <taxon>Tracheophyta</taxon>
        <taxon>Spermatophyta</taxon>
        <taxon>Magnoliopsida</taxon>
        <taxon>Liliopsida</taxon>
        <taxon>Poales</taxon>
        <taxon>Poaceae</taxon>
        <taxon>PACMAD clade</taxon>
        <taxon>Panicoideae</taxon>
        <taxon>Panicodae</taxon>
        <taxon>Paniceae</taxon>
        <taxon>Panicinae</taxon>
        <taxon>Panicum</taxon>
        <taxon>Panicum sect. Panicum</taxon>
    </lineage>
</organism>
<dbReference type="AlphaFoldDB" id="A0A3L6S8B1"/>
<accession>A0A3L6S8B1</accession>
<reference evidence="3" key="1">
    <citation type="journal article" date="2019" name="Nat. Commun.">
        <title>The genome of broomcorn millet.</title>
        <authorList>
            <person name="Zou C."/>
            <person name="Miki D."/>
            <person name="Li D."/>
            <person name="Tang Q."/>
            <person name="Xiao L."/>
            <person name="Rajput S."/>
            <person name="Deng P."/>
            <person name="Jia W."/>
            <person name="Huang R."/>
            <person name="Zhang M."/>
            <person name="Sun Y."/>
            <person name="Hu J."/>
            <person name="Fu X."/>
            <person name="Schnable P.S."/>
            <person name="Li F."/>
            <person name="Zhang H."/>
            <person name="Feng B."/>
            <person name="Zhu X."/>
            <person name="Liu R."/>
            <person name="Schnable J.C."/>
            <person name="Zhu J.-K."/>
            <person name="Zhang H."/>
        </authorList>
    </citation>
    <scope>NUCLEOTIDE SEQUENCE [LARGE SCALE GENOMIC DNA]</scope>
</reference>
<dbReference type="Proteomes" id="UP000275267">
    <property type="component" value="Unassembled WGS sequence"/>
</dbReference>
<dbReference type="InterPro" id="IPR043502">
    <property type="entry name" value="DNA/RNA_pol_sf"/>
</dbReference>
<keyword evidence="3" id="KW-1185">Reference proteome</keyword>
<dbReference type="STRING" id="4540.A0A3L6S8B1"/>
<comment type="caution">
    <text evidence="2">The sequence shown here is derived from an EMBL/GenBank/DDBJ whole genome shotgun (WGS) entry which is preliminary data.</text>
</comment>
<dbReference type="SUPFAM" id="SSF56672">
    <property type="entry name" value="DNA/RNA polymerases"/>
    <property type="match status" value="1"/>
</dbReference>
<gene>
    <name evidence="2" type="ORF">C2845_PM02G14540</name>
</gene>